<sequence>MTDIAIIGGGVAGLAAARTLRTKGYRCDIYESTGELGGRVRSEYFDDITVDYGFQWFNSWYPSLKEILGSGEYETLDVCNFKPGIQTLTDSGMAMFADPIRAPRLVPALMRSHVRSAMTFKEFMRLQRWIGSEIPHRSSLEVRSIRDAKAACDVSVAESLDHRGVTGRMRTCVVDPVIEAFMVDKEGRSSATFAKWMIGTLLRGTFAVPRLGMGELTSIMARVHGMVTHLNAHITGLTILDNGVRVSVDGAPDATYRKVILALQPSEERSLLDSIGWVQPPLESVGCSTWWFVSDEPIDDNGLITVDGCKRTPISVAAEVTSASPEYAPGRHLVAGSVVHNSLNDSISDLPTDLEMRQHLGQLFDVDSSHWDLVTRHDIAEAKPIIPPTRAVSKKGQKFCVDDKVFLAGVQYATPTLDGAIRSGQRAAQHVANALDTP</sequence>
<proteinExistence type="predicted"/>
<comment type="cofactor">
    <cofactor evidence="1">
        <name>FAD</name>
        <dbReference type="ChEBI" id="CHEBI:57692"/>
    </cofactor>
</comment>
<dbReference type="InterPro" id="IPR002937">
    <property type="entry name" value="Amino_oxidase"/>
</dbReference>
<dbReference type="Proteomes" id="UP000436181">
    <property type="component" value="Unassembled WGS sequence"/>
</dbReference>
<dbReference type="RefSeq" id="WP_151843962.1">
    <property type="nucleotide sequence ID" value="NZ_WBZJ01000001.1"/>
</dbReference>
<keyword evidence="2" id="KW-0560">Oxidoreductase</keyword>
<dbReference type="EMBL" id="WBZJ01000001">
    <property type="protein sequence ID" value="KAB3523191.1"/>
    <property type="molecule type" value="Genomic_DNA"/>
</dbReference>
<evidence type="ECO:0000313" key="4">
    <source>
        <dbReference type="EMBL" id="KAB3523191.1"/>
    </source>
</evidence>
<reference evidence="4 5" key="1">
    <citation type="submission" date="2019-10" db="EMBL/GenBank/DDBJ databases">
        <title>Corynebacterium sp novel species isolated from the respiratory tract of Marmot.</title>
        <authorList>
            <person name="Zhang G."/>
        </authorList>
    </citation>
    <scope>NUCLEOTIDE SEQUENCE [LARGE SCALE GENOMIC DNA]</scope>
    <source>
        <strain evidence="4 5">336</strain>
    </source>
</reference>
<dbReference type="Pfam" id="PF01593">
    <property type="entry name" value="Amino_oxidase"/>
    <property type="match status" value="1"/>
</dbReference>
<feature type="domain" description="Amine oxidase" evidence="3">
    <location>
        <begin position="11"/>
        <end position="431"/>
    </location>
</feature>
<dbReference type="InterPro" id="IPR001613">
    <property type="entry name" value="Flavin_amine_oxidase"/>
</dbReference>
<evidence type="ECO:0000259" key="3">
    <source>
        <dbReference type="Pfam" id="PF01593"/>
    </source>
</evidence>
<dbReference type="PRINTS" id="PR00757">
    <property type="entry name" value="AMINEOXDASEF"/>
</dbReference>
<keyword evidence="5" id="KW-1185">Reference proteome</keyword>
<evidence type="ECO:0000256" key="2">
    <source>
        <dbReference type="ARBA" id="ARBA00023002"/>
    </source>
</evidence>
<comment type="caution">
    <text evidence="4">The sequence shown here is derived from an EMBL/GenBank/DDBJ whole genome shotgun (WGS) entry which is preliminary data.</text>
</comment>
<accession>A0ABQ6VJ99</accession>
<name>A0ABQ6VJ99_9CORY</name>
<dbReference type="PANTHER" id="PTHR42841">
    <property type="entry name" value="AMINE OXIDASE"/>
    <property type="match status" value="1"/>
</dbReference>
<dbReference type="SUPFAM" id="SSF51905">
    <property type="entry name" value="FAD/NAD(P)-binding domain"/>
    <property type="match status" value="1"/>
</dbReference>
<protein>
    <submittedName>
        <fullName evidence="4">FAD-dependent oxidoreductase</fullName>
    </submittedName>
</protein>
<evidence type="ECO:0000313" key="5">
    <source>
        <dbReference type="Proteomes" id="UP000436181"/>
    </source>
</evidence>
<organism evidence="4 5">
    <name type="scientific">Corynebacterium zhongnanshanii</name>
    <dbReference type="NCBI Taxonomy" id="2768834"/>
    <lineage>
        <taxon>Bacteria</taxon>
        <taxon>Bacillati</taxon>
        <taxon>Actinomycetota</taxon>
        <taxon>Actinomycetes</taxon>
        <taxon>Mycobacteriales</taxon>
        <taxon>Corynebacteriaceae</taxon>
        <taxon>Corynebacterium</taxon>
    </lineage>
</organism>
<gene>
    <name evidence="4" type="ORF">F8377_03340</name>
</gene>
<dbReference type="Gene3D" id="3.50.50.60">
    <property type="entry name" value="FAD/NAD(P)-binding domain"/>
    <property type="match status" value="1"/>
</dbReference>
<evidence type="ECO:0000256" key="1">
    <source>
        <dbReference type="ARBA" id="ARBA00001974"/>
    </source>
</evidence>
<dbReference type="InterPro" id="IPR036188">
    <property type="entry name" value="FAD/NAD-bd_sf"/>
</dbReference>